<keyword evidence="3" id="KW-1185">Reference proteome</keyword>
<evidence type="ECO:0000313" key="2">
    <source>
        <dbReference type="EMBL" id="KAK2647564.1"/>
    </source>
</evidence>
<reference evidence="2" key="1">
    <citation type="journal article" date="2023" name="Plant J.">
        <title>Genome sequences and population genomics provide insights into the demographic history, inbreeding, and mutation load of two 'living fossil' tree species of Dipteronia.</title>
        <authorList>
            <person name="Feng Y."/>
            <person name="Comes H.P."/>
            <person name="Chen J."/>
            <person name="Zhu S."/>
            <person name="Lu R."/>
            <person name="Zhang X."/>
            <person name="Li P."/>
            <person name="Qiu J."/>
            <person name="Olsen K.M."/>
            <person name="Qiu Y."/>
        </authorList>
    </citation>
    <scope>NUCLEOTIDE SEQUENCE</scope>
    <source>
        <strain evidence="2">KIB01</strain>
    </source>
</reference>
<proteinExistence type="predicted"/>
<comment type="caution">
    <text evidence="2">The sequence shown here is derived from an EMBL/GenBank/DDBJ whole genome shotgun (WGS) entry which is preliminary data.</text>
</comment>
<gene>
    <name evidence="2" type="ORF">Ddye_015053</name>
</gene>
<sequence>MLLYSADIVSWLYDYSTVREVSELWTNQRTITMEAFVSTVEEFRHIQRLQSRASEIGRKIESLHALGIHSCSWPLWKHPDTELGDSAYVDKMEKLITKEGIPDEHLEHKSQIKNGDKKSALKRNTMSKG</sequence>
<feature type="region of interest" description="Disordered" evidence="1">
    <location>
        <begin position="100"/>
        <end position="129"/>
    </location>
</feature>
<accession>A0AAD9WXJ1</accession>
<evidence type="ECO:0000256" key="1">
    <source>
        <dbReference type="SAM" id="MobiDB-lite"/>
    </source>
</evidence>
<dbReference type="Proteomes" id="UP001280121">
    <property type="component" value="Unassembled WGS sequence"/>
</dbReference>
<dbReference type="AlphaFoldDB" id="A0AAD9WXJ1"/>
<protein>
    <submittedName>
        <fullName evidence="2">Uncharacterized protein</fullName>
    </submittedName>
</protein>
<evidence type="ECO:0000313" key="3">
    <source>
        <dbReference type="Proteomes" id="UP001280121"/>
    </source>
</evidence>
<organism evidence="2 3">
    <name type="scientific">Dipteronia dyeriana</name>
    <dbReference type="NCBI Taxonomy" id="168575"/>
    <lineage>
        <taxon>Eukaryota</taxon>
        <taxon>Viridiplantae</taxon>
        <taxon>Streptophyta</taxon>
        <taxon>Embryophyta</taxon>
        <taxon>Tracheophyta</taxon>
        <taxon>Spermatophyta</taxon>
        <taxon>Magnoliopsida</taxon>
        <taxon>eudicotyledons</taxon>
        <taxon>Gunneridae</taxon>
        <taxon>Pentapetalae</taxon>
        <taxon>rosids</taxon>
        <taxon>malvids</taxon>
        <taxon>Sapindales</taxon>
        <taxon>Sapindaceae</taxon>
        <taxon>Hippocastanoideae</taxon>
        <taxon>Acereae</taxon>
        <taxon>Dipteronia</taxon>
    </lineage>
</organism>
<name>A0AAD9WXJ1_9ROSI</name>
<feature type="compositionally biased region" description="Basic and acidic residues" evidence="1">
    <location>
        <begin position="100"/>
        <end position="119"/>
    </location>
</feature>
<dbReference type="EMBL" id="JANJYI010000005">
    <property type="protein sequence ID" value="KAK2647564.1"/>
    <property type="molecule type" value="Genomic_DNA"/>
</dbReference>